<feature type="region of interest" description="Disordered" evidence="1">
    <location>
        <begin position="29"/>
        <end position="48"/>
    </location>
</feature>
<name>A0AA40AVX5_9PEZI</name>
<gene>
    <name evidence="2" type="ORF">B0T26DRAFT_704928</name>
</gene>
<proteinExistence type="predicted"/>
<reference evidence="2" key="1">
    <citation type="submission" date="2023-06" db="EMBL/GenBank/DDBJ databases">
        <title>Genome-scale phylogeny and comparative genomics of the fungal order Sordariales.</title>
        <authorList>
            <consortium name="Lawrence Berkeley National Laboratory"/>
            <person name="Hensen N."/>
            <person name="Bonometti L."/>
            <person name="Westerberg I."/>
            <person name="Brannstrom I.O."/>
            <person name="Guillou S."/>
            <person name="Cros-Aarteil S."/>
            <person name="Calhoun S."/>
            <person name="Haridas S."/>
            <person name="Kuo A."/>
            <person name="Mondo S."/>
            <person name="Pangilinan J."/>
            <person name="Riley R."/>
            <person name="LaButti K."/>
            <person name="Andreopoulos B."/>
            <person name="Lipzen A."/>
            <person name="Chen C."/>
            <person name="Yanf M."/>
            <person name="Daum C."/>
            <person name="Ng V."/>
            <person name="Clum A."/>
            <person name="Steindorff A."/>
            <person name="Ohm R."/>
            <person name="Martin F."/>
            <person name="Silar P."/>
            <person name="Natvig D."/>
            <person name="Lalanne C."/>
            <person name="Gautier V."/>
            <person name="Ament-velasquez S.L."/>
            <person name="Kruys A."/>
            <person name="Hutchinson M.I."/>
            <person name="Powell A.J."/>
            <person name="Barry K."/>
            <person name="Miller A.N."/>
            <person name="Grigoriev I.V."/>
            <person name="Debuchy R."/>
            <person name="Gladieux P."/>
            <person name="Thoren M.H."/>
            <person name="Johannesson H."/>
        </authorList>
    </citation>
    <scope>NUCLEOTIDE SEQUENCE</scope>
    <source>
        <strain evidence="2">SMH2392-1A</strain>
    </source>
</reference>
<accession>A0AA40AVX5</accession>
<evidence type="ECO:0000256" key="1">
    <source>
        <dbReference type="SAM" id="MobiDB-lite"/>
    </source>
</evidence>
<evidence type="ECO:0000313" key="2">
    <source>
        <dbReference type="EMBL" id="KAK0723000.1"/>
    </source>
</evidence>
<dbReference type="AlphaFoldDB" id="A0AA40AVX5"/>
<keyword evidence="3" id="KW-1185">Reference proteome</keyword>
<dbReference type="EMBL" id="JAUIRO010000003">
    <property type="protein sequence ID" value="KAK0723000.1"/>
    <property type="molecule type" value="Genomic_DNA"/>
</dbReference>
<comment type="caution">
    <text evidence="2">The sequence shown here is derived from an EMBL/GenBank/DDBJ whole genome shotgun (WGS) entry which is preliminary data.</text>
</comment>
<feature type="compositionally biased region" description="Polar residues" evidence="1">
    <location>
        <begin position="272"/>
        <end position="281"/>
    </location>
</feature>
<feature type="region of interest" description="Disordered" evidence="1">
    <location>
        <begin position="65"/>
        <end position="94"/>
    </location>
</feature>
<evidence type="ECO:0000313" key="3">
    <source>
        <dbReference type="Proteomes" id="UP001172101"/>
    </source>
</evidence>
<protein>
    <submittedName>
        <fullName evidence="2">Uncharacterized protein</fullName>
    </submittedName>
</protein>
<organism evidence="2 3">
    <name type="scientific">Lasiosphaeria miniovina</name>
    <dbReference type="NCBI Taxonomy" id="1954250"/>
    <lineage>
        <taxon>Eukaryota</taxon>
        <taxon>Fungi</taxon>
        <taxon>Dikarya</taxon>
        <taxon>Ascomycota</taxon>
        <taxon>Pezizomycotina</taxon>
        <taxon>Sordariomycetes</taxon>
        <taxon>Sordariomycetidae</taxon>
        <taxon>Sordariales</taxon>
        <taxon>Lasiosphaeriaceae</taxon>
        <taxon>Lasiosphaeria</taxon>
    </lineage>
</organism>
<dbReference type="RefSeq" id="XP_060298924.1">
    <property type="nucleotide sequence ID" value="XM_060441728.1"/>
</dbReference>
<dbReference type="GeneID" id="85324998"/>
<feature type="region of interest" description="Disordered" evidence="1">
    <location>
        <begin position="232"/>
        <end position="288"/>
    </location>
</feature>
<dbReference type="Proteomes" id="UP001172101">
    <property type="component" value="Unassembled WGS sequence"/>
</dbReference>
<sequence length="288" mass="32790">MGFKSILSCGLASIHSDFDEFGELPSQYISQSRSRPAEDIFQSPRRRFTSPVLVRGTADNLQQLTRGHTFPSGAGATQQPVRRPKRRHTVPGTGTVTSKHLIQWTPELTTFEMSRTPRTRGIDQARRSDSWVSGKRRDAIYGDFRQRLDKALRQNSWIPDQYWKEFLKNKDNIEAILRSRNVTQKRNRSEMVDFFHDMAPQLFTIFVVEGGEEHLLALMRAKSLTKVYHYGTNSSKAPRRSQLVSSSRQRSEKNCSRPRRTPMNGQLGIASTDWSTGNGDSWSPGCVG</sequence>